<proteinExistence type="predicted"/>
<feature type="transmembrane region" description="Helical" evidence="1">
    <location>
        <begin position="83"/>
        <end position="116"/>
    </location>
</feature>
<evidence type="ECO:0000313" key="2">
    <source>
        <dbReference type="EMBL" id="MFC7078949.1"/>
    </source>
</evidence>
<name>A0ABD5WEM2_9EURY</name>
<gene>
    <name evidence="2" type="ORF">ACFQJ6_01200</name>
</gene>
<dbReference type="Pfam" id="PF04306">
    <property type="entry name" value="DUF456"/>
    <property type="match status" value="1"/>
</dbReference>
<organism evidence="2 3">
    <name type="scientific">Halorussus caseinilyticus</name>
    <dbReference type="NCBI Taxonomy" id="3034025"/>
    <lineage>
        <taxon>Archaea</taxon>
        <taxon>Methanobacteriati</taxon>
        <taxon>Methanobacteriota</taxon>
        <taxon>Stenosarchaea group</taxon>
        <taxon>Halobacteria</taxon>
        <taxon>Halobacteriales</taxon>
        <taxon>Haladaptataceae</taxon>
        <taxon>Halorussus</taxon>
    </lineage>
</organism>
<dbReference type="Proteomes" id="UP001596407">
    <property type="component" value="Unassembled WGS sequence"/>
</dbReference>
<dbReference type="GeneID" id="79305391"/>
<comment type="caution">
    <text evidence="2">The sequence shown here is derived from an EMBL/GenBank/DDBJ whole genome shotgun (WGS) entry which is preliminary data.</text>
</comment>
<dbReference type="AlphaFoldDB" id="A0ABD5WEM2"/>
<dbReference type="PANTHER" id="PTHR39165">
    <property type="entry name" value="IG HYPOTHETICAL 17883"/>
    <property type="match status" value="1"/>
</dbReference>
<feature type="transmembrane region" description="Helical" evidence="1">
    <location>
        <begin position="128"/>
        <end position="156"/>
    </location>
</feature>
<dbReference type="InterPro" id="IPR007403">
    <property type="entry name" value="DUF456"/>
</dbReference>
<reference evidence="2 3" key="1">
    <citation type="journal article" date="2019" name="Int. J. Syst. Evol. Microbiol.">
        <title>The Global Catalogue of Microorganisms (GCM) 10K type strain sequencing project: providing services to taxonomists for standard genome sequencing and annotation.</title>
        <authorList>
            <consortium name="The Broad Institute Genomics Platform"/>
            <consortium name="The Broad Institute Genome Sequencing Center for Infectious Disease"/>
            <person name="Wu L."/>
            <person name="Ma J."/>
        </authorList>
    </citation>
    <scope>NUCLEOTIDE SEQUENCE [LARGE SCALE GENOMIC DNA]</scope>
    <source>
        <strain evidence="2 3">DT72</strain>
    </source>
</reference>
<sequence>MDLMFLVAVAILLAGVVGSVVPLVPGAGLSLAGIYLYWWSTGYAAPGLWALVAFTLVGLAAVVADQFGGALAAGAGGASTKTVALATVVSIPLLFVAGPVGLVVGVAVTVFAAEFYRTQDAGRGARAGAFAAVGVLGSALVQLVVTLSLLVGFVVVAL</sequence>
<dbReference type="PANTHER" id="PTHR39165:SF1">
    <property type="entry name" value="DUF456 DOMAIN-CONTAINING PROTEIN"/>
    <property type="match status" value="1"/>
</dbReference>
<keyword evidence="3" id="KW-1185">Reference proteome</keyword>
<feature type="transmembrane region" description="Helical" evidence="1">
    <location>
        <begin position="48"/>
        <end position="71"/>
    </location>
</feature>
<evidence type="ECO:0000313" key="3">
    <source>
        <dbReference type="Proteomes" id="UP001596407"/>
    </source>
</evidence>
<keyword evidence="1" id="KW-0472">Membrane</keyword>
<keyword evidence="1" id="KW-1133">Transmembrane helix</keyword>
<dbReference type="RefSeq" id="WP_276282264.1">
    <property type="nucleotide sequence ID" value="NZ_CP119810.1"/>
</dbReference>
<evidence type="ECO:0000256" key="1">
    <source>
        <dbReference type="SAM" id="Phobius"/>
    </source>
</evidence>
<keyword evidence="1" id="KW-0812">Transmembrane</keyword>
<dbReference type="EMBL" id="JBHSZH010000001">
    <property type="protein sequence ID" value="MFC7078949.1"/>
    <property type="molecule type" value="Genomic_DNA"/>
</dbReference>
<protein>
    <submittedName>
        <fullName evidence="2">DUF456 domain-containing protein</fullName>
    </submittedName>
</protein>
<accession>A0ABD5WEM2</accession>